<feature type="signal peptide" evidence="1">
    <location>
        <begin position="1"/>
        <end position="17"/>
    </location>
</feature>
<keyword evidence="3" id="KW-1185">Reference proteome</keyword>
<dbReference type="EMBL" id="CP007029">
    <property type="protein sequence ID" value="AHE99497.1"/>
    <property type="molecule type" value="Genomic_DNA"/>
</dbReference>
<organism evidence="2 3">
    <name type="scientific">Thioalkalivibrio paradoxus ARh 1</name>
    <dbReference type="NCBI Taxonomy" id="713585"/>
    <lineage>
        <taxon>Bacteria</taxon>
        <taxon>Pseudomonadati</taxon>
        <taxon>Pseudomonadota</taxon>
        <taxon>Gammaproteobacteria</taxon>
        <taxon>Chromatiales</taxon>
        <taxon>Ectothiorhodospiraceae</taxon>
        <taxon>Thioalkalivibrio</taxon>
    </lineage>
</organism>
<dbReference type="AlphaFoldDB" id="W0DQF5"/>
<dbReference type="SUPFAM" id="SSF75169">
    <property type="entry name" value="DsrEFH-like"/>
    <property type="match status" value="1"/>
</dbReference>
<dbReference type="PANTHER" id="PTHR37691:SF1">
    <property type="entry name" value="BLR3518 PROTEIN"/>
    <property type="match status" value="1"/>
</dbReference>
<sequence length="138" mass="14986">MLFVLLAAAAAGSVAWAGPGRSRVVYHVNRSDTETQRNALQRVQDHIDSVGAENLEIRVVLHGGGVDLLLAANHDAPIRDGIDALKLQGVRFEVCGHTLARRQIPVDALYDARDADVVHSGVARLSDLQRQGYIYVKP</sequence>
<evidence type="ECO:0000313" key="3">
    <source>
        <dbReference type="Proteomes" id="UP000005289"/>
    </source>
</evidence>
<dbReference type="KEGG" id="tti:THITH_15765"/>
<dbReference type="STRING" id="713585.THITH_15765"/>
<evidence type="ECO:0000313" key="2">
    <source>
        <dbReference type="EMBL" id="AHE99497.1"/>
    </source>
</evidence>
<accession>W0DQF5</accession>
<gene>
    <name evidence="2" type="ORF">THITH_15765</name>
</gene>
<evidence type="ECO:0000256" key="1">
    <source>
        <dbReference type="SAM" id="SignalP"/>
    </source>
</evidence>
<name>W0DQF5_9GAMM</name>
<proteinExistence type="predicted"/>
<dbReference type="Proteomes" id="UP000005289">
    <property type="component" value="Chromosome"/>
</dbReference>
<dbReference type="HOGENOM" id="CLU_127515_0_1_6"/>
<dbReference type="PANTHER" id="PTHR37691">
    <property type="entry name" value="BLR3518 PROTEIN"/>
    <property type="match status" value="1"/>
</dbReference>
<feature type="chain" id="PRO_5004786956" evidence="1">
    <location>
        <begin position="18"/>
        <end position="138"/>
    </location>
</feature>
<keyword evidence="1" id="KW-0732">Signal</keyword>
<dbReference type="Gene3D" id="3.40.1260.10">
    <property type="entry name" value="DsrEFH-like"/>
    <property type="match status" value="1"/>
</dbReference>
<dbReference type="InterPro" id="IPR003787">
    <property type="entry name" value="Sulphur_relay_DsrE/F-like"/>
</dbReference>
<protein>
    <submittedName>
        <fullName evidence="2">Uncharacterized protein</fullName>
    </submittedName>
</protein>
<dbReference type="InterPro" id="IPR027396">
    <property type="entry name" value="DsrEFH-like"/>
</dbReference>
<reference evidence="2 3" key="1">
    <citation type="submission" date="2013-12" db="EMBL/GenBank/DDBJ databases">
        <authorList>
            <consortium name="DOE Joint Genome Institute"/>
            <person name="Muyzer G."/>
            <person name="Huntemann M."/>
            <person name="Han J."/>
            <person name="Chen A."/>
            <person name="Kyrpides N."/>
            <person name="Mavromatis K."/>
            <person name="Markowitz V."/>
            <person name="Palaniappan K."/>
            <person name="Ivanova N."/>
            <person name="Schaumberg A."/>
            <person name="Pati A."/>
            <person name="Liolios K."/>
            <person name="Nordberg H.P."/>
            <person name="Cantor M.N."/>
            <person name="Hua S.X."/>
            <person name="Woyke T."/>
        </authorList>
    </citation>
    <scope>NUCLEOTIDE SEQUENCE [LARGE SCALE GENOMIC DNA]</scope>
    <source>
        <strain evidence="2 3">ARh 1</strain>
    </source>
</reference>
<dbReference type="Pfam" id="PF02635">
    <property type="entry name" value="DsrE"/>
    <property type="match status" value="1"/>
</dbReference>